<feature type="signal peptide" evidence="1">
    <location>
        <begin position="1"/>
        <end position="20"/>
    </location>
</feature>
<dbReference type="EMBL" id="CAICTM010000077">
    <property type="protein sequence ID" value="CAB9500202.1"/>
    <property type="molecule type" value="Genomic_DNA"/>
</dbReference>
<evidence type="ECO:0000256" key="1">
    <source>
        <dbReference type="SAM" id="SignalP"/>
    </source>
</evidence>
<organism evidence="2 3">
    <name type="scientific">Seminavis robusta</name>
    <dbReference type="NCBI Taxonomy" id="568900"/>
    <lineage>
        <taxon>Eukaryota</taxon>
        <taxon>Sar</taxon>
        <taxon>Stramenopiles</taxon>
        <taxon>Ochrophyta</taxon>
        <taxon>Bacillariophyta</taxon>
        <taxon>Bacillariophyceae</taxon>
        <taxon>Bacillariophycidae</taxon>
        <taxon>Naviculales</taxon>
        <taxon>Naviculaceae</taxon>
        <taxon>Seminavis</taxon>
    </lineage>
</organism>
<evidence type="ECO:0000313" key="3">
    <source>
        <dbReference type="Proteomes" id="UP001153069"/>
    </source>
</evidence>
<dbReference type="OrthoDB" id="43861at2759"/>
<proteinExistence type="predicted"/>
<feature type="chain" id="PRO_5040240627" evidence="1">
    <location>
        <begin position="21"/>
        <end position="139"/>
    </location>
</feature>
<sequence>MKLLNNIFVSLCLTVLTVAAFNIHDHSSGRTRQCPLQATLSDTNNNNGGAISRAQWLQLTLATTLLSSTPAFAKDVDPALKGTKKDPEFESCLSQCMYDCTKPKGVEQKSRSECLPECKSKCATTKAQLLKGLPLEKAE</sequence>
<keyword evidence="1" id="KW-0732">Signal</keyword>
<gene>
    <name evidence="2" type="ORF">SEMRO_78_G042370.1</name>
</gene>
<keyword evidence="3" id="KW-1185">Reference proteome</keyword>
<evidence type="ECO:0000313" key="2">
    <source>
        <dbReference type="EMBL" id="CAB9500202.1"/>
    </source>
</evidence>
<comment type="caution">
    <text evidence="2">The sequence shown here is derived from an EMBL/GenBank/DDBJ whole genome shotgun (WGS) entry which is preliminary data.</text>
</comment>
<protein>
    <submittedName>
        <fullName evidence="2">Uncharacterized protein</fullName>
    </submittedName>
</protein>
<dbReference type="Proteomes" id="UP001153069">
    <property type="component" value="Unassembled WGS sequence"/>
</dbReference>
<name>A0A9N8H558_9STRA</name>
<dbReference type="AlphaFoldDB" id="A0A9N8H558"/>
<reference evidence="2" key="1">
    <citation type="submission" date="2020-06" db="EMBL/GenBank/DDBJ databases">
        <authorList>
            <consortium name="Plant Systems Biology data submission"/>
        </authorList>
    </citation>
    <scope>NUCLEOTIDE SEQUENCE</scope>
    <source>
        <strain evidence="2">D6</strain>
    </source>
</reference>
<accession>A0A9N8H558</accession>